<accession>A0A5J5EBT7</accession>
<dbReference type="InParanoid" id="A0A5J5EBT7"/>
<feature type="compositionally biased region" description="Acidic residues" evidence="1">
    <location>
        <begin position="82"/>
        <end position="93"/>
    </location>
</feature>
<sequence length="109" mass="13063">MARKHRSGAQQRAYKIARRHEQRCQNERFRRTLAELRAHEREIVDQDYELFQQLQREAEVARQAQEEAVRQAQQEATRREEQEEETELDDSDSDKDNNFVLPIGRTRPG</sequence>
<protein>
    <submittedName>
        <fullName evidence="2">Uncharacterized protein</fullName>
    </submittedName>
</protein>
<name>A0A5J5EBT7_9PEZI</name>
<dbReference type="AlphaFoldDB" id="A0A5J5EBT7"/>
<keyword evidence="3" id="KW-1185">Reference proteome</keyword>
<dbReference type="Proteomes" id="UP000326924">
    <property type="component" value="Unassembled WGS sequence"/>
</dbReference>
<comment type="caution">
    <text evidence="2">The sequence shown here is derived from an EMBL/GenBank/DDBJ whole genome shotgun (WGS) entry which is preliminary data.</text>
</comment>
<dbReference type="EMBL" id="VXIS01000586">
    <property type="protein sequence ID" value="KAA8892794.1"/>
    <property type="molecule type" value="Genomic_DNA"/>
</dbReference>
<feature type="region of interest" description="Disordered" evidence="1">
    <location>
        <begin position="1"/>
        <end position="21"/>
    </location>
</feature>
<reference evidence="2 3" key="1">
    <citation type="submission" date="2019-09" db="EMBL/GenBank/DDBJ databases">
        <title>Draft genome of the ectomycorrhizal ascomycete Sphaerosporella brunnea.</title>
        <authorList>
            <consortium name="DOE Joint Genome Institute"/>
            <person name="Benucci G.M."/>
            <person name="Marozzi G."/>
            <person name="Antonielli L."/>
            <person name="Sanchez S."/>
            <person name="Marco P."/>
            <person name="Wang X."/>
            <person name="Falini L.B."/>
            <person name="Barry K."/>
            <person name="Haridas S."/>
            <person name="Lipzen A."/>
            <person name="Labutti K."/>
            <person name="Grigoriev I.V."/>
            <person name="Murat C."/>
            <person name="Martin F."/>
            <person name="Albertini E."/>
            <person name="Donnini D."/>
            <person name="Bonito G."/>
        </authorList>
    </citation>
    <scope>NUCLEOTIDE SEQUENCE [LARGE SCALE GENOMIC DNA]</scope>
    <source>
        <strain evidence="2 3">Sb_GMNB300</strain>
    </source>
</reference>
<proteinExistence type="predicted"/>
<evidence type="ECO:0000256" key="1">
    <source>
        <dbReference type="SAM" id="MobiDB-lite"/>
    </source>
</evidence>
<evidence type="ECO:0000313" key="3">
    <source>
        <dbReference type="Proteomes" id="UP000326924"/>
    </source>
</evidence>
<organism evidence="2 3">
    <name type="scientific">Sphaerosporella brunnea</name>
    <dbReference type="NCBI Taxonomy" id="1250544"/>
    <lineage>
        <taxon>Eukaryota</taxon>
        <taxon>Fungi</taxon>
        <taxon>Dikarya</taxon>
        <taxon>Ascomycota</taxon>
        <taxon>Pezizomycotina</taxon>
        <taxon>Pezizomycetes</taxon>
        <taxon>Pezizales</taxon>
        <taxon>Pyronemataceae</taxon>
        <taxon>Sphaerosporella</taxon>
    </lineage>
</organism>
<feature type="region of interest" description="Disordered" evidence="1">
    <location>
        <begin position="62"/>
        <end position="109"/>
    </location>
</feature>
<gene>
    <name evidence="2" type="ORF">FN846DRAFT_896541</name>
</gene>
<evidence type="ECO:0000313" key="2">
    <source>
        <dbReference type="EMBL" id="KAA8892794.1"/>
    </source>
</evidence>